<name>A0A0F9JHY4_9ZZZZ</name>
<dbReference type="AlphaFoldDB" id="A0A0F9JHY4"/>
<accession>A0A0F9JHY4</accession>
<organism evidence="1">
    <name type="scientific">marine sediment metagenome</name>
    <dbReference type="NCBI Taxonomy" id="412755"/>
    <lineage>
        <taxon>unclassified sequences</taxon>
        <taxon>metagenomes</taxon>
        <taxon>ecological metagenomes</taxon>
    </lineage>
</organism>
<dbReference type="EMBL" id="LAZR01017871">
    <property type="protein sequence ID" value="KKL98622.1"/>
    <property type="molecule type" value="Genomic_DNA"/>
</dbReference>
<proteinExistence type="predicted"/>
<protein>
    <submittedName>
        <fullName evidence="1">Uncharacterized protein</fullName>
    </submittedName>
</protein>
<gene>
    <name evidence="1" type="ORF">LCGC14_1822610</name>
</gene>
<feature type="non-terminal residue" evidence="1">
    <location>
        <position position="50"/>
    </location>
</feature>
<sequence>MTTGQVGTEVDNALIDINLDHLLKTAVANNADMTVEVTDGTVISNILSAT</sequence>
<evidence type="ECO:0000313" key="1">
    <source>
        <dbReference type="EMBL" id="KKL98622.1"/>
    </source>
</evidence>
<reference evidence="1" key="1">
    <citation type="journal article" date="2015" name="Nature">
        <title>Complex archaea that bridge the gap between prokaryotes and eukaryotes.</title>
        <authorList>
            <person name="Spang A."/>
            <person name="Saw J.H."/>
            <person name="Jorgensen S.L."/>
            <person name="Zaremba-Niedzwiedzka K."/>
            <person name="Martijn J."/>
            <person name="Lind A.E."/>
            <person name="van Eijk R."/>
            <person name="Schleper C."/>
            <person name="Guy L."/>
            <person name="Ettema T.J."/>
        </authorList>
    </citation>
    <scope>NUCLEOTIDE SEQUENCE</scope>
</reference>
<comment type="caution">
    <text evidence="1">The sequence shown here is derived from an EMBL/GenBank/DDBJ whole genome shotgun (WGS) entry which is preliminary data.</text>
</comment>